<organism evidence="2 3">
    <name type="scientific">Ditylenchus dipsaci</name>
    <dbReference type="NCBI Taxonomy" id="166011"/>
    <lineage>
        <taxon>Eukaryota</taxon>
        <taxon>Metazoa</taxon>
        <taxon>Ecdysozoa</taxon>
        <taxon>Nematoda</taxon>
        <taxon>Chromadorea</taxon>
        <taxon>Rhabditida</taxon>
        <taxon>Tylenchina</taxon>
        <taxon>Tylenchomorpha</taxon>
        <taxon>Sphaerularioidea</taxon>
        <taxon>Anguinidae</taxon>
        <taxon>Anguininae</taxon>
        <taxon>Ditylenchus</taxon>
    </lineage>
</organism>
<evidence type="ECO:0000313" key="3">
    <source>
        <dbReference type="WBParaSite" id="jg22386"/>
    </source>
</evidence>
<name>A0A915DS89_9BILA</name>
<feature type="compositionally biased region" description="Polar residues" evidence="1">
    <location>
        <begin position="127"/>
        <end position="137"/>
    </location>
</feature>
<dbReference type="AlphaFoldDB" id="A0A915DS89"/>
<dbReference type="Proteomes" id="UP000887574">
    <property type="component" value="Unplaced"/>
</dbReference>
<evidence type="ECO:0000256" key="1">
    <source>
        <dbReference type="SAM" id="MobiDB-lite"/>
    </source>
</evidence>
<sequence length="383" mass="43420">MSSKDEHLAFHEAISEHNRQGSPLSKLNKDFAFIHCQIVFKYTEKEAIKSSVTKDGDKYGLVFYDRLVDNCHSFAAIIHLSTPFLLPSDDCLLARQMFTPTQYSSKSLISDEKLAAESLVELCQVDSSPPLQENTPAESKPATKKPGRDITNKKQNIGITINNEEELESVKAKLNALDCKDHESVKEFYAQTIVFRRRMLLSGNSTKDVLFLFDHFKNCPALIDIDLCTWLKPKANQCTAKSSRLRLLLASISSFKKIKGQEIEDQYAVGLMALNLIQEIFRGRGFKYSNGDLQQWIVEFSDDTGLEEAIEEVVRTDAEKINPKKHAWLLKRGSVLNVIVGKKALDCPKSLPEAIFFLLKCILVFELEYPVDGLYFFKLFESC</sequence>
<evidence type="ECO:0000313" key="2">
    <source>
        <dbReference type="Proteomes" id="UP000887574"/>
    </source>
</evidence>
<feature type="region of interest" description="Disordered" evidence="1">
    <location>
        <begin position="127"/>
        <end position="154"/>
    </location>
</feature>
<proteinExistence type="predicted"/>
<keyword evidence="2" id="KW-1185">Reference proteome</keyword>
<protein>
    <submittedName>
        <fullName evidence="3">Uncharacterized protein</fullName>
    </submittedName>
</protein>
<dbReference type="WBParaSite" id="jg22386">
    <property type="protein sequence ID" value="jg22386"/>
    <property type="gene ID" value="jg22386"/>
</dbReference>
<accession>A0A915DS89</accession>
<reference evidence="3" key="1">
    <citation type="submission" date="2022-11" db="UniProtKB">
        <authorList>
            <consortium name="WormBaseParasite"/>
        </authorList>
    </citation>
    <scope>IDENTIFICATION</scope>
</reference>